<dbReference type="Pfam" id="PF04023">
    <property type="entry name" value="FeoA"/>
    <property type="match status" value="1"/>
</dbReference>
<dbReference type="InterPro" id="IPR007167">
    <property type="entry name" value="Fe-transptr_FeoA-like"/>
</dbReference>
<name>A0A378JMX4_9GAMM</name>
<dbReference type="PANTHER" id="PTHR42954:SF2">
    <property type="entry name" value="FE(2+) TRANSPORT PROTEIN A"/>
    <property type="match status" value="1"/>
</dbReference>
<dbReference type="SMART" id="SM00899">
    <property type="entry name" value="FeoA"/>
    <property type="match status" value="1"/>
</dbReference>
<keyword evidence="4" id="KW-1185">Reference proteome</keyword>
<keyword evidence="1" id="KW-0408">Iron</keyword>
<evidence type="ECO:0000256" key="1">
    <source>
        <dbReference type="ARBA" id="ARBA00023004"/>
    </source>
</evidence>
<sequence length="78" mass="8956">MKKIHINDLHKGDHVRLVNFGNTNLIYRKRLLSLGITRGVEIKVIRVAPLGCPLQIEIRGTSITLRKEEADELEWEPV</sequence>
<dbReference type="PANTHER" id="PTHR42954">
    <property type="entry name" value="FE(2+) TRANSPORT PROTEIN A"/>
    <property type="match status" value="1"/>
</dbReference>
<accession>A0A378JMX4</accession>
<dbReference type="Proteomes" id="UP000254794">
    <property type="component" value="Unassembled WGS sequence"/>
</dbReference>
<dbReference type="RefSeq" id="WP_165482125.1">
    <property type="nucleotide sequence ID" value="NZ_CAAAHP010000003.1"/>
</dbReference>
<evidence type="ECO:0000313" key="4">
    <source>
        <dbReference type="Proteomes" id="UP000254794"/>
    </source>
</evidence>
<evidence type="ECO:0000259" key="2">
    <source>
        <dbReference type="SMART" id="SM00899"/>
    </source>
</evidence>
<feature type="domain" description="Ferrous iron transporter FeoA-like" evidence="2">
    <location>
        <begin position="4"/>
        <end position="77"/>
    </location>
</feature>
<dbReference type="AlphaFoldDB" id="A0A378JMX4"/>
<dbReference type="EMBL" id="UGOD01000001">
    <property type="protein sequence ID" value="STX52726.1"/>
    <property type="molecule type" value="Genomic_DNA"/>
</dbReference>
<proteinExistence type="predicted"/>
<dbReference type="SUPFAM" id="SSF50037">
    <property type="entry name" value="C-terminal domain of transcriptional repressors"/>
    <property type="match status" value="1"/>
</dbReference>
<reference evidence="3 4" key="1">
    <citation type="submission" date="2018-06" db="EMBL/GenBank/DDBJ databases">
        <authorList>
            <consortium name="Pathogen Informatics"/>
            <person name="Doyle S."/>
        </authorList>
    </citation>
    <scope>NUCLEOTIDE SEQUENCE [LARGE SCALE GENOMIC DNA]</scope>
    <source>
        <strain evidence="3 4">NCTC13316</strain>
    </source>
</reference>
<evidence type="ECO:0000313" key="3">
    <source>
        <dbReference type="EMBL" id="STX52726.1"/>
    </source>
</evidence>
<dbReference type="Gene3D" id="2.30.30.90">
    <property type="match status" value="1"/>
</dbReference>
<protein>
    <submittedName>
        <fullName evidence="3">Ferrous iron transporter A</fullName>
    </submittedName>
</protein>
<gene>
    <name evidence="3" type="primary">feoA</name>
    <name evidence="3" type="ORF">NCTC13316_02849</name>
</gene>
<organism evidence="3 4">
    <name type="scientific">Legionella busanensis</name>
    <dbReference type="NCBI Taxonomy" id="190655"/>
    <lineage>
        <taxon>Bacteria</taxon>
        <taxon>Pseudomonadati</taxon>
        <taxon>Pseudomonadota</taxon>
        <taxon>Gammaproteobacteria</taxon>
        <taxon>Legionellales</taxon>
        <taxon>Legionellaceae</taxon>
        <taxon>Legionella</taxon>
    </lineage>
</organism>
<dbReference type="GO" id="GO:0046914">
    <property type="term" value="F:transition metal ion binding"/>
    <property type="evidence" value="ECO:0007669"/>
    <property type="project" value="InterPro"/>
</dbReference>
<dbReference type="InterPro" id="IPR008988">
    <property type="entry name" value="Transcriptional_repressor_C"/>
</dbReference>
<dbReference type="InterPro" id="IPR052713">
    <property type="entry name" value="FeoA"/>
</dbReference>
<dbReference type="InterPro" id="IPR038157">
    <property type="entry name" value="FeoA_core_dom"/>
</dbReference>